<feature type="binding site" evidence="7">
    <location>
        <begin position="121"/>
        <end position="123"/>
    </location>
    <ligand>
        <name>substrate</name>
    </ligand>
</feature>
<dbReference type="InterPro" id="IPR000544">
    <property type="entry name" value="Octanoyltransferase"/>
</dbReference>
<evidence type="ECO:0000313" key="10">
    <source>
        <dbReference type="EMBL" id="RKP33320.1"/>
    </source>
</evidence>
<dbReference type="UniPathway" id="UPA00538">
    <property type="reaction ID" value="UER00592"/>
</dbReference>
<dbReference type="PROSITE" id="PS51733">
    <property type="entry name" value="BPL_LPL_CATALYTIC"/>
    <property type="match status" value="1"/>
</dbReference>
<dbReference type="EMBL" id="ML004038">
    <property type="protein sequence ID" value="RKP33320.1"/>
    <property type="molecule type" value="Genomic_DNA"/>
</dbReference>
<comment type="pathway">
    <text evidence="1">Protein modification; protein lipoylation via endogenous pathway; protein N(6)-(lipoyl)lysine from octanoyl-[acyl-carrier-protein]: step 1/2.</text>
</comment>
<dbReference type="PROSITE" id="PS01313">
    <property type="entry name" value="LIPB"/>
    <property type="match status" value="1"/>
</dbReference>
<dbReference type="InterPro" id="IPR020605">
    <property type="entry name" value="Octanoyltransferase_CS"/>
</dbReference>
<dbReference type="InterPro" id="IPR004143">
    <property type="entry name" value="BPL_LPL_catalytic"/>
</dbReference>
<feature type="domain" description="BPL/LPL catalytic" evidence="9">
    <location>
        <begin position="1"/>
        <end position="151"/>
    </location>
</feature>
<dbReference type="SUPFAM" id="SSF55681">
    <property type="entry name" value="Class II aaRS and biotin synthetases"/>
    <property type="match status" value="1"/>
</dbReference>
<feature type="site" description="Lowers pKa of active site Cys" evidence="8">
    <location>
        <position position="105"/>
    </location>
</feature>
<evidence type="ECO:0000256" key="6">
    <source>
        <dbReference type="PIRSR" id="PIRSR016262-1"/>
    </source>
</evidence>
<keyword evidence="5" id="KW-0012">Acyltransferase</keyword>
<protein>
    <recommendedName>
        <fullName evidence="3">lipoyl(octanoyl) transferase</fullName>
        <ecNumber evidence="3">2.3.1.181</ecNumber>
    </recommendedName>
</protein>
<evidence type="ECO:0000256" key="1">
    <source>
        <dbReference type="ARBA" id="ARBA00004821"/>
    </source>
</evidence>
<evidence type="ECO:0000256" key="3">
    <source>
        <dbReference type="ARBA" id="ARBA00012334"/>
    </source>
</evidence>
<feature type="binding site" evidence="7">
    <location>
        <begin position="108"/>
        <end position="110"/>
    </location>
    <ligand>
        <name>substrate</name>
    </ligand>
</feature>
<evidence type="ECO:0000259" key="9">
    <source>
        <dbReference type="PROSITE" id="PS51733"/>
    </source>
</evidence>
<evidence type="ECO:0000313" key="11">
    <source>
        <dbReference type="Proteomes" id="UP000268162"/>
    </source>
</evidence>
<keyword evidence="11" id="KW-1185">Reference proteome</keyword>
<dbReference type="PIRSF" id="PIRSF016262">
    <property type="entry name" value="LPLase"/>
    <property type="match status" value="1"/>
</dbReference>
<gene>
    <name evidence="10" type="ORF">BJ085DRAFT_6404</name>
</gene>
<feature type="non-terminal residue" evidence="10">
    <location>
        <position position="151"/>
    </location>
</feature>
<name>A0A4P9ZM60_9FUNG</name>
<evidence type="ECO:0000256" key="8">
    <source>
        <dbReference type="PIRSR" id="PIRSR016262-3"/>
    </source>
</evidence>
<organism evidence="10 11">
    <name type="scientific">Dimargaris cristalligena</name>
    <dbReference type="NCBI Taxonomy" id="215637"/>
    <lineage>
        <taxon>Eukaryota</taxon>
        <taxon>Fungi</taxon>
        <taxon>Fungi incertae sedis</taxon>
        <taxon>Zoopagomycota</taxon>
        <taxon>Kickxellomycotina</taxon>
        <taxon>Dimargaritomycetes</taxon>
        <taxon>Dimargaritales</taxon>
        <taxon>Dimargaritaceae</taxon>
        <taxon>Dimargaris</taxon>
    </lineage>
</organism>
<dbReference type="InterPro" id="IPR045864">
    <property type="entry name" value="aa-tRNA-synth_II/BPL/LPL"/>
</dbReference>
<dbReference type="Gene3D" id="3.30.930.10">
    <property type="entry name" value="Bira Bifunctional Protein, Domain 2"/>
    <property type="match status" value="1"/>
</dbReference>
<dbReference type="Pfam" id="PF21948">
    <property type="entry name" value="LplA-B_cat"/>
    <property type="match status" value="1"/>
</dbReference>
<reference evidence="11" key="1">
    <citation type="journal article" date="2018" name="Nat. Microbiol.">
        <title>Leveraging single-cell genomics to expand the fungal tree of life.</title>
        <authorList>
            <person name="Ahrendt S.R."/>
            <person name="Quandt C.A."/>
            <person name="Ciobanu D."/>
            <person name="Clum A."/>
            <person name="Salamov A."/>
            <person name="Andreopoulos B."/>
            <person name="Cheng J.F."/>
            <person name="Woyke T."/>
            <person name="Pelin A."/>
            <person name="Henrissat B."/>
            <person name="Reynolds N.K."/>
            <person name="Benny G.L."/>
            <person name="Smith M.E."/>
            <person name="James T.Y."/>
            <person name="Grigoriev I.V."/>
        </authorList>
    </citation>
    <scope>NUCLEOTIDE SEQUENCE [LARGE SCALE GENOMIC DNA]</scope>
    <source>
        <strain evidence="11">RSA 468</strain>
    </source>
</reference>
<evidence type="ECO:0000256" key="2">
    <source>
        <dbReference type="ARBA" id="ARBA00007907"/>
    </source>
</evidence>
<proteinExistence type="inferred from homology"/>
<sequence>NLLLLLQHPPTYTLGRRDLNADPMEERRRLEELGATLYQTKRGGQITFHGPGQLVGYPIIHLRDIHLGVRDYVCAIEKTIIGACSQFGVKAHSSEDTGVWVGNNKIAAIGIHVQRYITSHGFALNCSTDLDWFNHIIPCGLVGKGVTSITK</sequence>
<dbReference type="GO" id="GO:0033819">
    <property type="term" value="F:lipoyl(octanoyl) transferase activity"/>
    <property type="evidence" value="ECO:0007669"/>
    <property type="project" value="UniProtKB-EC"/>
</dbReference>
<dbReference type="AlphaFoldDB" id="A0A4P9ZM60"/>
<accession>A0A4P9ZM60</accession>
<comment type="similarity">
    <text evidence="2">Belongs to the LipB family.</text>
</comment>
<dbReference type="NCBIfam" id="TIGR00214">
    <property type="entry name" value="lipB"/>
    <property type="match status" value="1"/>
</dbReference>
<dbReference type="PANTHER" id="PTHR10993:SF7">
    <property type="entry name" value="LIPOYLTRANSFERASE 2, MITOCHONDRIAL-RELATED"/>
    <property type="match status" value="1"/>
</dbReference>
<dbReference type="CDD" id="cd16444">
    <property type="entry name" value="LipB"/>
    <property type="match status" value="1"/>
</dbReference>
<evidence type="ECO:0000256" key="5">
    <source>
        <dbReference type="ARBA" id="ARBA00023315"/>
    </source>
</evidence>
<dbReference type="Proteomes" id="UP000268162">
    <property type="component" value="Unassembled WGS sequence"/>
</dbReference>
<dbReference type="EC" id="2.3.1.181" evidence="3"/>
<dbReference type="STRING" id="215637.A0A4P9ZM60"/>
<feature type="non-terminal residue" evidence="10">
    <location>
        <position position="1"/>
    </location>
</feature>
<feature type="binding site" evidence="7">
    <location>
        <begin position="42"/>
        <end position="49"/>
    </location>
    <ligand>
        <name>substrate</name>
    </ligand>
</feature>
<keyword evidence="4" id="KW-0808">Transferase</keyword>
<evidence type="ECO:0000256" key="7">
    <source>
        <dbReference type="PIRSR" id="PIRSR016262-2"/>
    </source>
</evidence>
<feature type="active site" description="Acyl-thioester intermediate" evidence="6">
    <location>
        <position position="139"/>
    </location>
</feature>
<evidence type="ECO:0000256" key="4">
    <source>
        <dbReference type="ARBA" id="ARBA00022679"/>
    </source>
</evidence>
<dbReference type="GO" id="GO:0009249">
    <property type="term" value="P:protein lipoylation"/>
    <property type="evidence" value="ECO:0007669"/>
    <property type="project" value="InterPro"/>
</dbReference>
<dbReference type="PANTHER" id="PTHR10993">
    <property type="entry name" value="OCTANOYLTRANSFERASE"/>
    <property type="match status" value="1"/>
</dbReference>